<dbReference type="Proteomes" id="UP001271769">
    <property type="component" value="Unassembled WGS sequence"/>
</dbReference>
<proteinExistence type="predicted"/>
<feature type="repeat" description="TPR" evidence="3">
    <location>
        <begin position="90"/>
        <end position="123"/>
    </location>
</feature>
<evidence type="ECO:0000256" key="1">
    <source>
        <dbReference type="ARBA" id="ARBA00022737"/>
    </source>
</evidence>
<dbReference type="RefSeq" id="WP_320500340.1">
    <property type="nucleotide sequence ID" value="NZ_JAXCLX010000001.1"/>
</dbReference>
<evidence type="ECO:0000313" key="5">
    <source>
        <dbReference type="Proteomes" id="UP001271769"/>
    </source>
</evidence>
<dbReference type="PROSITE" id="PS50005">
    <property type="entry name" value="TPR"/>
    <property type="match status" value="2"/>
</dbReference>
<dbReference type="SUPFAM" id="SSF48452">
    <property type="entry name" value="TPR-like"/>
    <property type="match status" value="1"/>
</dbReference>
<evidence type="ECO:0000256" key="3">
    <source>
        <dbReference type="PROSITE-ProRule" id="PRU00339"/>
    </source>
</evidence>
<dbReference type="PANTHER" id="PTHR44858">
    <property type="entry name" value="TETRATRICOPEPTIDE REPEAT PROTEIN 6"/>
    <property type="match status" value="1"/>
</dbReference>
<comment type="caution">
    <text evidence="4">The sequence shown here is derived from an EMBL/GenBank/DDBJ whole genome shotgun (WGS) entry which is preliminary data.</text>
</comment>
<sequence length="342" mass="36906">MMGMAVAQDSGQQPKAQPKPTNPLLYACLKPGDTQSVVVACTTAIESRQLQGEALAAALFRRGLMQSQRAEMPAAANDLSAALKLTPKATDVLYARATLYSAMKRYDLAIADYDTLLTLVPGDPDSLYQRAWSRAALGRDALAVEDLTALLAQAKGDVDALMDRGGLYLRLGKFLEAAADFGTIAKQDPKAAAAFYNRGRAMFLKGDLAAAAKDFQQAETQRTDNPYASLRRYLALGLAPKGKADAKILTDIIAKIPPEKWPMPVLATLAGQMPEKDLLSATEVSNKNVARRLEAEAHYYLGEAALLRKDTKAARDHFAAAAKADRSLPEAVDAGWRLKQIQ</sequence>
<dbReference type="EMBL" id="JAXCLX010000001">
    <property type="protein sequence ID" value="MDY0871917.1"/>
    <property type="molecule type" value="Genomic_DNA"/>
</dbReference>
<feature type="repeat" description="TPR" evidence="3">
    <location>
        <begin position="158"/>
        <end position="191"/>
    </location>
</feature>
<dbReference type="InterPro" id="IPR019734">
    <property type="entry name" value="TPR_rpt"/>
</dbReference>
<reference evidence="4 5" key="1">
    <citation type="journal article" date="2013" name="Antonie Van Leeuwenhoek">
        <title>Dongia rigui sp. nov., isolated from freshwater of a large wetland in Korea.</title>
        <authorList>
            <person name="Baik K.S."/>
            <person name="Hwang Y.M."/>
            <person name="Choi J.S."/>
            <person name="Kwon J."/>
            <person name="Seong C.N."/>
        </authorList>
    </citation>
    <scope>NUCLEOTIDE SEQUENCE [LARGE SCALE GENOMIC DNA]</scope>
    <source>
        <strain evidence="4 5">04SU4-P</strain>
    </source>
</reference>
<protein>
    <submittedName>
        <fullName evidence="4">Tetratricopeptide repeat protein</fullName>
    </submittedName>
</protein>
<dbReference type="InterPro" id="IPR050498">
    <property type="entry name" value="Ycf3"/>
</dbReference>
<keyword evidence="1" id="KW-0677">Repeat</keyword>
<organism evidence="4 5">
    <name type="scientific">Dongia rigui</name>
    <dbReference type="NCBI Taxonomy" id="940149"/>
    <lineage>
        <taxon>Bacteria</taxon>
        <taxon>Pseudomonadati</taxon>
        <taxon>Pseudomonadota</taxon>
        <taxon>Alphaproteobacteria</taxon>
        <taxon>Rhodospirillales</taxon>
        <taxon>Dongiaceae</taxon>
        <taxon>Dongia</taxon>
    </lineage>
</organism>
<dbReference type="InterPro" id="IPR011990">
    <property type="entry name" value="TPR-like_helical_dom_sf"/>
</dbReference>
<evidence type="ECO:0000313" key="4">
    <source>
        <dbReference type="EMBL" id="MDY0871917.1"/>
    </source>
</evidence>
<dbReference type="Pfam" id="PF13432">
    <property type="entry name" value="TPR_16"/>
    <property type="match status" value="3"/>
</dbReference>
<name>A0ABU5DX97_9PROT</name>
<evidence type="ECO:0000256" key="2">
    <source>
        <dbReference type="ARBA" id="ARBA00022803"/>
    </source>
</evidence>
<keyword evidence="2 3" id="KW-0802">TPR repeat</keyword>
<keyword evidence="5" id="KW-1185">Reference proteome</keyword>
<dbReference type="PANTHER" id="PTHR44858:SF1">
    <property type="entry name" value="UDP-N-ACETYLGLUCOSAMINE--PEPTIDE N-ACETYLGLUCOSAMINYLTRANSFERASE SPINDLY-RELATED"/>
    <property type="match status" value="1"/>
</dbReference>
<gene>
    <name evidence="4" type="ORF">SMD31_08280</name>
</gene>
<dbReference type="Gene3D" id="1.25.40.10">
    <property type="entry name" value="Tetratricopeptide repeat domain"/>
    <property type="match status" value="3"/>
</dbReference>
<accession>A0ABU5DX97</accession>
<dbReference type="SMART" id="SM00028">
    <property type="entry name" value="TPR"/>
    <property type="match status" value="6"/>
</dbReference>